<dbReference type="Pfam" id="PF00629">
    <property type="entry name" value="MAM"/>
    <property type="match status" value="3"/>
</dbReference>
<evidence type="ECO:0000256" key="6">
    <source>
        <dbReference type="RuleBase" id="RU363034"/>
    </source>
</evidence>
<evidence type="ECO:0000259" key="7">
    <source>
        <dbReference type="PROSITE" id="PS50060"/>
    </source>
</evidence>
<organism evidence="11 12">
    <name type="scientific">Porites evermanni</name>
    <dbReference type="NCBI Taxonomy" id="104178"/>
    <lineage>
        <taxon>Eukaryota</taxon>
        <taxon>Metazoa</taxon>
        <taxon>Cnidaria</taxon>
        <taxon>Anthozoa</taxon>
        <taxon>Hexacorallia</taxon>
        <taxon>Scleractinia</taxon>
        <taxon>Fungiina</taxon>
        <taxon>Poritidae</taxon>
        <taxon>Porites</taxon>
    </lineage>
</organism>
<dbReference type="PROSITE" id="PS00420">
    <property type="entry name" value="SRCR_1"/>
    <property type="match status" value="3"/>
</dbReference>
<proteinExistence type="predicted"/>
<keyword evidence="6" id="KW-0378">Hydrolase</keyword>
<dbReference type="SMART" id="SM00202">
    <property type="entry name" value="SR"/>
    <property type="match status" value="3"/>
</dbReference>
<dbReference type="InterPro" id="IPR000998">
    <property type="entry name" value="MAM_dom"/>
</dbReference>
<evidence type="ECO:0000313" key="12">
    <source>
        <dbReference type="Proteomes" id="UP001159427"/>
    </source>
</evidence>
<keyword evidence="4" id="KW-0325">Glycoprotein</keyword>
<sequence length="1266" mass="137612">MEYRLNVLGVNGNGKVYKSSEVTEWTEESVPSLAPINITFSEVRETQLKVTWNPLPQQFHNGRLLGYRVYFRRSAYFPIPFNTSSLVTSSPNMTWALITGLGPAQRYDVSVAAYTSKGEGPHSSFYYVTTACKVVVNQSSGAINVTHYDYTSLYCFWSIGNVAIPQAIGLVLIQEINFGYCSEYFKIFDGNGALKFHQSGCSSSVRGSLVEVPFSASNNITASFNLRRLGSAIKADYLILGKSVYAAQMLFGWNLTVENTTFSSILIRWTNLTNVLNRKVGHYVVFLNRRNNTVTLHQVVNGDQLTTEINGLTYSTNYSVEVVGVDTMGKPYKTPSEATMTANLTCGIRPSVYTARIVNGSEAPVNGWPWQAMLLSSSGSQFCGGSLIHPQWVLTATHCVRSRALSDVKVRLGAHYRLWSSVGTEQDFDVINIILHENYNSPNQYSNDIALLRLSRPAVLGKGVGLVCLSDPNFQLPFDNSNKPCWITGWGRLYYLGPQPNALMQVDLPLVSKQRCLSYYPGSIDDSMICIGKAQGGQGACNGDSGGPLVCEFNGKWYLEGATSWGGLPCAAPLKPTVYANIRNLKSWIINKMNGFVTASPPPSGASGLRLVGGSGSWEGRVEVYHNNIWGTVCDDSWDINDARVVCRQLGFPGAVSAPTNARFGPGSGQIWLNDVACSGSESSIIYCRHRGWGSHNCVHSEDAWVICSGAQTTSVPWTSPSVQASCNFDYGLCYGWSQSSLDVFDWTRQRGSTSSSNTGPSSDHTTGNGYYMYTETSSPRGQGDNAKLQVSVSGNGAAACLVFYYHMYGDTIGALKVYSGNDLVFNVFGNQGNYWIQARETIYLRNSIIFEGIAGSSFTGDIAIDDVAITNGSCNNSTVLPTNPGAGGTYWEGRVEVYYNNIWGTVCDDSWDIYDAQVVCRQLGFPGAISAPGSAWFGTGRHYMYIETSSPRRQGDNAKLQVSVSGNGAAACLVFYYHMYGDTIGTLNVYSGNELVFNVSGNQGLYWIPAMKTIYLRNNIIFEGIAGSSFTGDIAIDDVAITNGSCNNFTVLPTNPGAGGLRLVGGSGSWEGRVEVYYNNIWGTVCDDSWDIYDAQVVCRQLGFPGAISAPGSAWFGTGSGQIWLDDVACSGSERSIFYCGHNGWGSHNCGHSEDASVICSRAQATSVPPSAQASCNFDYGLCYGWSQSSLDIFDWTRQRGSTSSSNTGPSSDHTTGNGYYMYIETSSPRRQGDNAKLQVSVSGNGAAACLVFYYHMYGDTIGFF</sequence>
<keyword evidence="6" id="KW-0720">Serine protease</keyword>
<evidence type="ECO:0000256" key="1">
    <source>
        <dbReference type="ARBA" id="ARBA00022729"/>
    </source>
</evidence>
<evidence type="ECO:0000256" key="5">
    <source>
        <dbReference type="PROSITE-ProRule" id="PRU00196"/>
    </source>
</evidence>
<evidence type="ECO:0000256" key="2">
    <source>
        <dbReference type="ARBA" id="ARBA00022737"/>
    </source>
</evidence>
<evidence type="ECO:0000259" key="10">
    <source>
        <dbReference type="PROSITE" id="PS50853"/>
    </source>
</evidence>
<dbReference type="PROSITE" id="PS50853">
    <property type="entry name" value="FN3"/>
    <property type="match status" value="2"/>
</dbReference>
<dbReference type="Pfam" id="PF00089">
    <property type="entry name" value="Trypsin"/>
    <property type="match status" value="1"/>
</dbReference>
<dbReference type="Gene3D" id="2.60.40.10">
    <property type="entry name" value="Immunoglobulins"/>
    <property type="match status" value="2"/>
</dbReference>
<dbReference type="InterPro" id="IPR001314">
    <property type="entry name" value="Peptidase_S1A"/>
</dbReference>
<feature type="domain" description="SRCR" evidence="9">
    <location>
        <begin position="1062"/>
        <end position="1162"/>
    </location>
</feature>
<feature type="domain" description="Fibronectin type-III" evidence="10">
    <location>
        <begin position="251"/>
        <end position="348"/>
    </location>
</feature>
<dbReference type="Gene3D" id="2.40.10.10">
    <property type="entry name" value="Trypsin-like serine proteases"/>
    <property type="match status" value="1"/>
</dbReference>
<dbReference type="Gene3D" id="3.10.250.10">
    <property type="entry name" value="SRCR-like domain"/>
    <property type="match status" value="2"/>
</dbReference>
<dbReference type="InterPro" id="IPR036116">
    <property type="entry name" value="FN3_sf"/>
</dbReference>
<dbReference type="SMART" id="SM00060">
    <property type="entry name" value="FN3"/>
    <property type="match status" value="2"/>
</dbReference>
<dbReference type="InterPro" id="IPR043504">
    <property type="entry name" value="Peptidase_S1_PA_chymotrypsin"/>
</dbReference>
<evidence type="ECO:0000259" key="8">
    <source>
        <dbReference type="PROSITE" id="PS50240"/>
    </source>
</evidence>
<dbReference type="PROSITE" id="PS00135">
    <property type="entry name" value="TRYPSIN_SER"/>
    <property type="match status" value="1"/>
</dbReference>
<comment type="caution">
    <text evidence="11">The sequence shown here is derived from an EMBL/GenBank/DDBJ whole genome shotgun (WGS) entry which is preliminary data.</text>
</comment>
<dbReference type="SUPFAM" id="SSF50494">
    <property type="entry name" value="Trypsin-like serine proteases"/>
    <property type="match status" value="1"/>
</dbReference>
<dbReference type="PANTHER" id="PTHR19331:SF465">
    <property type="entry name" value="EGG PEPTIDE SPERACT RECEPTOR"/>
    <property type="match status" value="1"/>
</dbReference>
<dbReference type="CDD" id="cd00063">
    <property type="entry name" value="FN3"/>
    <property type="match status" value="2"/>
</dbReference>
<dbReference type="PANTHER" id="PTHR19331">
    <property type="entry name" value="SCAVENGER RECEPTOR DOMAIN-CONTAINING"/>
    <property type="match status" value="1"/>
</dbReference>
<dbReference type="EMBL" id="CALNXI010001564">
    <property type="protein sequence ID" value="CAH3172195.1"/>
    <property type="molecule type" value="Genomic_DNA"/>
</dbReference>
<feature type="disulfide bond" evidence="5">
    <location>
        <begin position="1100"/>
        <end position="1161"/>
    </location>
</feature>
<dbReference type="InterPro" id="IPR013320">
    <property type="entry name" value="ConA-like_dom_sf"/>
</dbReference>
<dbReference type="InterPro" id="IPR003961">
    <property type="entry name" value="FN3_dom"/>
</dbReference>
<dbReference type="PROSITE" id="PS50060">
    <property type="entry name" value="MAM_2"/>
    <property type="match status" value="3"/>
</dbReference>
<dbReference type="InterPro" id="IPR009003">
    <property type="entry name" value="Peptidase_S1_PA"/>
</dbReference>
<feature type="domain" description="Fibronectin type-III" evidence="10">
    <location>
        <begin position="34"/>
        <end position="133"/>
    </location>
</feature>
<gene>
    <name evidence="11" type="ORF">PEVE_00008287</name>
</gene>
<feature type="domain" description="MAM" evidence="7">
    <location>
        <begin position="725"/>
        <end position="877"/>
    </location>
</feature>
<dbReference type="SMART" id="SM00137">
    <property type="entry name" value="MAM"/>
    <property type="match status" value="2"/>
</dbReference>
<dbReference type="CDD" id="cd00190">
    <property type="entry name" value="Tryp_SPc"/>
    <property type="match status" value="1"/>
</dbReference>
<dbReference type="PROSITE" id="PS50240">
    <property type="entry name" value="TRYPSIN_DOM"/>
    <property type="match status" value="1"/>
</dbReference>
<dbReference type="PROSITE" id="PS00134">
    <property type="entry name" value="TRYPSIN_HIS"/>
    <property type="match status" value="1"/>
</dbReference>
<protein>
    <submittedName>
        <fullName evidence="11">Uncharacterized protein</fullName>
    </submittedName>
</protein>
<dbReference type="Gene3D" id="2.60.120.200">
    <property type="match status" value="3"/>
</dbReference>
<dbReference type="InterPro" id="IPR018114">
    <property type="entry name" value="TRYPSIN_HIS"/>
</dbReference>
<dbReference type="InterPro" id="IPR001254">
    <property type="entry name" value="Trypsin_dom"/>
</dbReference>
<dbReference type="Pfam" id="PF00041">
    <property type="entry name" value="fn3"/>
    <property type="match status" value="1"/>
</dbReference>
<dbReference type="PROSITE" id="PS50287">
    <property type="entry name" value="SRCR_2"/>
    <property type="match status" value="3"/>
</dbReference>
<evidence type="ECO:0000259" key="9">
    <source>
        <dbReference type="PROSITE" id="PS50287"/>
    </source>
</evidence>
<dbReference type="SUPFAM" id="SSF49265">
    <property type="entry name" value="Fibronectin type III"/>
    <property type="match status" value="2"/>
</dbReference>
<feature type="domain" description="SRCR" evidence="9">
    <location>
        <begin position="609"/>
        <end position="709"/>
    </location>
</feature>
<dbReference type="InterPro" id="IPR033116">
    <property type="entry name" value="TRYPSIN_SER"/>
</dbReference>
<feature type="domain" description="MAM" evidence="7">
    <location>
        <begin position="1175"/>
        <end position="1260"/>
    </location>
</feature>
<accession>A0ABN8QZJ2</accession>
<dbReference type="Pfam" id="PF00530">
    <property type="entry name" value="SRCR"/>
    <property type="match status" value="2"/>
</dbReference>
<keyword evidence="1" id="KW-0732">Signal</keyword>
<feature type="disulfide bond" evidence="5">
    <location>
        <begin position="647"/>
        <end position="708"/>
    </location>
</feature>
<dbReference type="InterPro" id="IPR036772">
    <property type="entry name" value="SRCR-like_dom_sf"/>
</dbReference>
<dbReference type="InterPro" id="IPR001190">
    <property type="entry name" value="SRCR"/>
</dbReference>
<feature type="disulfide bond" evidence="5">
    <location>
        <begin position="634"/>
        <end position="698"/>
    </location>
</feature>
<feature type="domain" description="SRCR" evidence="9">
    <location>
        <begin position="868"/>
        <end position="941"/>
    </location>
</feature>
<name>A0ABN8QZJ2_9CNID</name>
<dbReference type="CDD" id="cd06263">
    <property type="entry name" value="MAM"/>
    <property type="match status" value="3"/>
</dbReference>
<dbReference type="PRINTS" id="PR00258">
    <property type="entry name" value="SPERACTRCPTR"/>
</dbReference>
<feature type="domain" description="Peptidase S1" evidence="8">
    <location>
        <begin position="357"/>
        <end position="594"/>
    </location>
</feature>
<keyword evidence="2" id="KW-0677">Repeat</keyword>
<evidence type="ECO:0000256" key="4">
    <source>
        <dbReference type="ARBA" id="ARBA00023180"/>
    </source>
</evidence>
<dbReference type="Proteomes" id="UP001159427">
    <property type="component" value="Unassembled WGS sequence"/>
</dbReference>
<dbReference type="SUPFAM" id="SSF56487">
    <property type="entry name" value="SRCR-like"/>
    <property type="match status" value="3"/>
</dbReference>
<dbReference type="SUPFAM" id="SSF49899">
    <property type="entry name" value="Concanavalin A-like lectins/glucanases"/>
    <property type="match status" value="3"/>
</dbReference>
<reference evidence="11 12" key="1">
    <citation type="submission" date="2022-05" db="EMBL/GenBank/DDBJ databases">
        <authorList>
            <consortium name="Genoscope - CEA"/>
            <person name="William W."/>
        </authorList>
    </citation>
    <scope>NUCLEOTIDE SEQUENCE [LARGE SCALE GENOMIC DNA]</scope>
</reference>
<comment type="caution">
    <text evidence="5">Lacks conserved residue(s) required for the propagation of feature annotation.</text>
</comment>
<keyword evidence="12" id="KW-1185">Reference proteome</keyword>
<feature type="disulfide bond" evidence="5">
    <location>
        <begin position="1131"/>
        <end position="1141"/>
    </location>
</feature>
<evidence type="ECO:0000313" key="11">
    <source>
        <dbReference type="EMBL" id="CAH3172195.1"/>
    </source>
</evidence>
<keyword evidence="3 5" id="KW-1015">Disulfide bond</keyword>
<dbReference type="PRINTS" id="PR00722">
    <property type="entry name" value="CHYMOTRYPSIN"/>
</dbReference>
<feature type="disulfide bond" evidence="5">
    <location>
        <begin position="678"/>
        <end position="688"/>
    </location>
</feature>
<feature type="disulfide bond" evidence="5">
    <location>
        <begin position="1087"/>
        <end position="1151"/>
    </location>
</feature>
<dbReference type="InterPro" id="IPR013783">
    <property type="entry name" value="Ig-like_fold"/>
</dbReference>
<evidence type="ECO:0000256" key="3">
    <source>
        <dbReference type="ARBA" id="ARBA00023157"/>
    </source>
</evidence>
<keyword evidence="6" id="KW-0645">Protease</keyword>
<dbReference type="SMART" id="SM00020">
    <property type="entry name" value="Tryp_SPc"/>
    <property type="match status" value="1"/>
</dbReference>
<feature type="domain" description="MAM" evidence="7">
    <location>
        <begin position="873"/>
        <end position="1049"/>
    </location>
</feature>